<accession>A0A9P4JAW8</accession>
<dbReference type="AlphaFoldDB" id="A0A9P4JAW8"/>
<evidence type="ECO:0000256" key="2">
    <source>
        <dbReference type="ARBA" id="ARBA00022630"/>
    </source>
</evidence>
<keyword evidence="4" id="KW-0521">NADP</keyword>
<dbReference type="InterPro" id="IPR020946">
    <property type="entry name" value="Flavin_mOase-like"/>
</dbReference>
<comment type="caution">
    <text evidence="7">The sequence shown here is derived from an EMBL/GenBank/DDBJ whole genome shotgun (WGS) entry which is preliminary data.</text>
</comment>
<evidence type="ECO:0000313" key="7">
    <source>
        <dbReference type="EMBL" id="KAF2156647.1"/>
    </source>
</evidence>
<evidence type="ECO:0000256" key="6">
    <source>
        <dbReference type="ARBA" id="ARBA00023033"/>
    </source>
</evidence>
<evidence type="ECO:0000256" key="5">
    <source>
        <dbReference type="ARBA" id="ARBA00023002"/>
    </source>
</evidence>
<comment type="cofactor">
    <cofactor evidence="1">
        <name>FAD</name>
        <dbReference type="ChEBI" id="CHEBI:57692"/>
    </cofactor>
</comment>
<dbReference type="Pfam" id="PF00743">
    <property type="entry name" value="FMO-like"/>
    <property type="match status" value="1"/>
</dbReference>
<dbReference type="Gene3D" id="3.50.50.60">
    <property type="entry name" value="FAD/NAD(P)-binding domain"/>
    <property type="match status" value="1"/>
</dbReference>
<dbReference type="GO" id="GO:0050660">
    <property type="term" value="F:flavin adenine dinucleotide binding"/>
    <property type="evidence" value="ECO:0007669"/>
    <property type="project" value="InterPro"/>
</dbReference>
<dbReference type="FunFam" id="3.50.50.60:FF:000228">
    <property type="entry name" value="FAD-containing monooxygenase EthA"/>
    <property type="match status" value="1"/>
</dbReference>
<dbReference type="InterPro" id="IPR051820">
    <property type="entry name" value="FAD-binding_MO"/>
</dbReference>
<reference evidence="7" key="1">
    <citation type="journal article" date="2020" name="Stud. Mycol.">
        <title>101 Dothideomycetes genomes: a test case for predicting lifestyles and emergence of pathogens.</title>
        <authorList>
            <person name="Haridas S."/>
            <person name="Albert R."/>
            <person name="Binder M."/>
            <person name="Bloem J."/>
            <person name="Labutti K."/>
            <person name="Salamov A."/>
            <person name="Andreopoulos B."/>
            <person name="Baker S."/>
            <person name="Barry K."/>
            <person name="Bills G."/>
            <person name="Bluhm B."/>
            <person name="Cannon C."/>
            <person name="Castanera R."/>
            <person name="Culley D."/>
            <person name="Daum C."/>
            <person name="Ezra D."/>
            <person name="Gonzalez J."/>
            <person name="Henrissat B."/>
            <person name="Kuo A."/>
            <person name="Liang C."/>
            <person name="Lipzen A."/>
            <person name="Lutzoni F."/>
            <person name="Magnuson J."/>
            <person name="Mondo S."/>
            <person name="Nolan M."/>
            <person name="Ohm R."/>
            <person name="Pangilinan J."/>
            <person name="Park H.-J."/>
            <person name="Ramirez L."/>
            <person name="Alfaro M."/>
            <person name="Sun H."/>
            <person name="Tritt A."/>
            <person name="Yoshinaga Y."/>
            <person name="Zwiers L.-H."/>
            <person name="Turgeon B."/>
            <person name="Goodwin S."/>
            <person name="Spatafora J."/>
            <person name="Crous P."/>
            <person name="Grigoriev I."/>
        </authorList>
    </citation>
    <scope>NUCLEOTIDE SEQUENCE</scope>
    <source>
        <strain evidence="7">CBS 260.36</strain>
    </source>
</reference>
<keyword evidence="8" id="KW-1185">Reference proteome</keyword>
<sequence length="492" mass="55952">MGKPDQTFDVVIIGAGISGINAAYRLQESCPDRSYTILDARSDLGGTWDLFKYPGIRSDSDLHTFGFPFRPWMQKNAIADGHLIVEYMRDTAEEYGIDKHIQYQHAVESADFSTKRQRWTLNITHGEKPKTIRCQFLLFCTGYYDYHNPLDTKIPGISNFQGEVIHPQFWPENFDYANKNVVIIGSGATAVTLLPNLAKTASHVTMLQRSPSWIAAMPQNDAISRFFRRIMPERWAVRALRWRFLFLYFLSYTIFQRFPNLARNILRKRTAQLLPKDYPMDPNFNPSYNPWDQRLCMSPDGDFFAAIRDGSSDIVTGTITNITDSEIKVDQKGEELTLKPDVIITATGLKLQVAGGCKISIDGTPTTPASKFVYRHAMLQDIPNAVVFIGYVQYSWTLGSDVSARWACRLINHMARNGYESATPAVQGSMKEQPLLSLKSTYIQKGGSVLPLAGTREPWQPRKSYMHDLWEATRSDFRELEFRSAEGGYKDE</sequence>
<organism evidence="7 8">
    <name type="scientific">Myriangium duriaei CBS 260.36</name>
    <dbReference type="NCBI Taxonomy" id="1168546"/>
    <lineage>
        <taxon>Eukaryota</taxon>
        <taxon>Fungi</taxon>
        <taxon>Dikarya</taxon>
        <taxon>Ascomycota</taxon>
        <taxon>Pezizomycotina</taxon>
        <taxon>Dothideomycetes</taxon>
        <taxon>Dothideomycetidae</taxon>
        <taxon>Myriangiales</taxon>
        <taxon>Myriangiaceae</taxon>
        <taxon>Myriangium</taxon>
    </lineage>
</organism>
<dbReference type="PRINTS" id="PR00411">
    <property type="entry name" value="PNDRDTASEI"/>
</dbReference>
<keyword evidence="2" id="KW-0285">Flavoprotein</keyword>
<dbReference type="GO" id="GO:0004499">
    <property type="term" value="F:N,N-dimethylaniline monooxygenase activity"/>
    <property type="evidence" value="ECO:0007669"/>
    <property type="project" value="InterPro"/>
</dbReference>
<dbReference type="PANTHER" id="PTHR43872">
    <property type="entry name" value="MONOOXYGENASE, PUTATIVE (AFU_ORTHOLOGUE AFUA_8G02570)-RELATED"/>
    <property type="match status" value="1"/>
</dbReference>
<keyword evidence="3" id="KW-0274">FAD</keyword>
<proteinExistence type="predicted"/>
<dbReference type="PANTHER" id="PTHR43872:SF1">
    <property type="entry name" value="MONOOXYGENASE, PUTATIVE (AFU_ORTHOLOGUE AFUA_8G02570)-RELATED"/>
    <property type="match status" value="1"/>
</dbReference>
<protein>
    <submittedName>
        <fullName evidence="7">Monooxygenase flavin-binding family protein-like protein</fullName>
    </submittedName>
</protein>
<dbReference type="GO" id="GO:0050661">
    <property type="term" value="F:NADP binding"/>
    <property type="evidence" value="ECO:0007669"/>
    <property type="project" value="InterPro"/>
</dbReference>
<evidence type="ECO:0000256" key="1">
    <source>
        <dbReference type="ARBA" id="ARBA00001974"/>
    </source>
</evidence>
<evidence type="ECO:0000256" key="3">
    <source>
        <dbReference type="ARBA" id="ARBA00022827"/>
    </source>
</evidence>
<evidence type="ECO:0000313" key="8">
    <source>
        <dbReference type="Proteomes" id="UP000799439"/>
    </source>
</evidence>
<dbReference type="OrthoDB" id="66881at2759"/>
<gene>
    <name evidence="7" type="ORF">K461DRAFT_218732</name>
</gene>
<keyword evidence="6 7" id="KW-0503">Monooxygenase</keyword>
<evidence type="ECO:0000256" key="4">
    <source>
        <dbReference type="ARBA" id="ARBA00022857"/>
    </source>
</evidence>
<name>A0A9P4JAW8_9PEZI</name>
<dbReference type="Proteomes" id="UP000799439">
    <property type="component" value="Unassembled WGS sequence"/>
</dbReference>
<keyword evidence="5" id="KW-0560">Oxidoreductase</keyword>
<dbReference type="EMBL" id="ML996081">
    <property type="protein sequence ID" value="KAF2156647.1"/>
    <property type="molecule type" value="Genomic_DNA"/>
</dbReference>
<dbReference type="SUPFAM" id="SSF51905">
    <property type="entry name" value="FAD/NAD(P)-binding domain"/>
    <property type="match status" value="2"/>
</dbReference>
<dbReference type="InterPro" id="IPR036188">
    <property type="entry name" value="FAD/NAD-bd_sf"/>
</dbReference>